<feature type="compositionally biased region" description="Low complexity" evidence="20">
    <location>
        <begin position="506"/>
        <end position="525"/>
    </location>
</feature>
<feature type="domain" description="IF rod" evidence="21">
    <location>
        <begin position="98"/>
        <end position="413"/>
    </location>
</feature>
<keyword evidence="7" id="KW-0597">Phosphoprotein</keyword>
<evidence type="ECO:0000256" key="18">
    <source>
        <dbReference type="RuleBase" id="RU000685"/>
    </source>
</evidence>
<reference evidence="22" key="2">
    <citation type="submission" date="2025-08" db="UniProtKB">
        <authorList>
            <consortium name="Ensembl"/>
        </authorList>
    </citation>
    <scope>IDENTIFICATION</scope>
</reference>
<evidence type="ECO:0000259" key="21">
    <source>
        <dbReference type="PROSITE" id="PS51842"/>
    </source>
</evidence>
<keyword evidence="6" id="KW-0963">Cytoplasm</keyword>
<feature type="coiled-coil region" evidence="19">
    <location>
        <begin position="311"/>
        <end position="377"/>
    </location>
</feature>
<dbReference type="FunFam" id="1.20.5.170:FF:000004">
    <property type="entry name" value="Keratin, type II cytoskeletal 5"/>
    <property type="match status" value="1"/>
</dbReference>
<evidence type="ECO:0000256" key="16">
    <source>
        <dbReference type="ARBA" id="ARBA00055161"/>
    </source>
</evidence>
<dbReference type="FunFam" id="1.20.5.500:FF:000001">
    <property type="entry name" value="Type II keratin 23"/>
    <property type="match status" value="1"/>
</dbReference>
<evidence type="ECO:0000256" key="2">
    <source>
        <dbReference type="ARBA" id="ARBA00004496"/>
    </source>
</evidence>
<dbReference type="SMART" id="SM01391">
    <property type="entry name" value="Filament"/>
    <property type="match status" value="1"/>
</dbReference>
<dbReference type="InterPro" id="IPR018039">
    <property type="entry name" value="IF_conserved"/>
</dbReference>
<gene>
    <name evidence="22" type="primary">KRT1</name>
</gene>
<evidence type="ECO:0000256" key="17">
    <source>
        <dbReference type="ARBA" id="ARBA00061646"/>
    </source>
</evidence>
<dbReference type="Ensembl" id="ENSCHIT00010045379.1">
    <property type="protein sequence ID" value="ENSCHIP00010032245.1"/>
    <property type="gene ID" value="ENSCHIG00010023756.1"/>
</dbReference>
<dbReference type="PANTHER" id="PTHR45616">
    <property type="entry name" value="GATA-TYPE DOMAIN-CONTAINING PROTEIN"/>
    <property type="match status" value="1"/>
</dbReference>
<keyword evidence="5" id="KW-0488">Methylation</keyword>
<dbReference type="SUPFAM" id="SSF64593">
    <property type="entry name" value="Intermediate filament protein, coiled coil region"/>
    <property type="match status" value="3"/>
</dbReference>
<feature type="compositionally biased region" description="Gly residues" evidence="20">
    <location>
        <begin position="468"/>
        <end position="505"/>
    </location>
</feature>
<keyword evidence="8" id="KW-0416">Keratin</keyword>
<dbReference type="GO" id="GO:0045095">
    <property type="term" value="C:keratin filament"/>
    <property type="evidence" value="ECO:0007669"/>
    <property type="project" value="InterPro"/>
</dbReference>
<evidence type="ECO:0000256" key="1">
    <source>
        <dbReference type="ARBA" id="ARBA00004236"/>
    </source>
</evidence>
<dbReference type="Pfam" id="PF00038">
    <property type="entry name" value="Filament"/>
    <property type="match status" value="1"/>
</dbReference>
<dbReference type="PROSITE" id="PS51842">
    <property type="entry name" value="IF_ROD_2"/>
    <property type="match status" value="1"/>
</dbReference>
<organism evidence="22">
    <name type="scientific">Capra hircus</name>
    <name type="common">Goat</name>
    <dbReference type="NCBI Taxonomy" id="9925"/>
    <lineage>
        <taxon>Eukaryota</taxon>
        <taxon>Metazoa</taxon>
        <taxon>Chordata</taxon>
        <taxon>Craniata</taxon>
        <taxon>Vertebrata</taxon>
        <taxon>Euteleostomi</taxon>
        <taxon>Mammalia</taxon>
        <taxon>Eutheria</taxon>
        <taxon>Laurasiatheria</taxon>
        <taxon>Artiodactyla</taxon>
        <taxon>Ruminantia</taxon>
        <taxon>Pecora</taxon>
        <taxon>Bovidae</taxon>
        <taxon>Caprinae</taxon>
        <taxon>Capra</taxon>
    </lineage>
</organism>
<dbReference type="GO" id="GO:0005886">
    <property type="term" value="C:plasma membrane"/>
    <property type="evidence" value="ECO:0007669"/>
    <property type="project" value="UniProtKB-SubCell"/>
</dbReference>
<dbReference type="PANTHER" id="PTHR45616:SF10">
    <property type="entry name" value="KERATIN, TYPE II CYTOSKELETAL 79"/>
    <property type="match status" value="1"/>
</dbReference>
<evidence type="ECO:0000256" key="20">
    <source>
        <dbReference type="SAM" id="MobiDB-lite"/>
    </source>
</evidence>
<reference evidence="22" key="1">
    <citation type="submission" date="2019-03" db="EMBL/GenBank/DDBJ databases">
        <title>Genome sequencing and reference-guided assembly of Black Bengal Goat (Capra hircus).</title>
        <authorList>
            <person name="Siddiki A.Z."/>
            <person name="Baten A."/>
            <person name="Billah M."/>
            <person name="Alam M.A.U."/>
            <person name="Shawrob K.S.M."/>
            <person name="Saha S."/>
            <person name="Chowdhury M."/>
            <person name="Rahman A.H."/>
            <person name="Stear M."/>
            <person name="Miah G."/>
            <person name="Das G.B."/>
            <person name="Hossain M.M."/>
            <person name="Kumkum M."/>
            <person name="Islam M.S."/>
            <person name="Mollah A.M."/>
            <person name="Ahsan A."/>
            <person name="Tusar F."/>
            <person name="Khan M.K.I."/>
        </authorList>
    </citation>
    <scope>NUCLEOTIDE SEQUENCE [LARGE SCALE GENOMIC DNA]</scope>
</reference>
<feature type="coiled-coil region" evidence="19">
    <location>
        <begin position="102"/>
        <end position="245"/>
    </location>
</feature>
<evidence type="ECO:0000256" key="3">
    <source>
        <dbReference type="ARBA" id="ARBA00015703"/>
    </source>
</evidence>
<keyword evidence="10" id="KW-0164">Citrullination</keyword>
<evidence type="ECO:0000256" key="6">
    <source>
        <dbReference type="ARBA" id="ARBA00022490"/>
    </source>
</evidence>
<dbReference type="PRINTS" id="PR01276">
    <property type="entry name" value="TYPE2KERATIN"/>
</dbReference>
<dbReference type="InterPro" id="IPR003054">
    <property type="entry name" value="Keratin_II"/>
</dbReference>
<dbReference type="GO" id="GO:0031424">
    <property type="term" value="P:keratinization"/>
    <property type="evidence" value="ECO:0007669"/>
    <property type="project" value="TreeGrafter"/>
</dbReference>
<evidence type="ECO:0000256" key="13">
    <source>
        <dbReference type="ARBA" id="ARBA00032123"/>
    </source>
</evidence>
<dbReference type="PROSITE" id="PS00226">
    <property type="entry name" value="IF_ROD_1"/>
    <property type="match status" value="1"/>
</dbReference>
<dbReference type="FunFam" id="1.20.5.1160:FF:000001">
    <property type="entry name" value="Keratin type II"/>
    <property type="match status" value="1"/>
</dbReference>
<dbReference type="GO" id="GO:0005615">
    <property type="term" value="C:extracellular space"/>
    <property type="evidence" value="ECO:0007669"/>
    <property type="project" value="TreeGrafter"/>
</dbReference>
<dbReference type="Pfam" id="PF16210">
    <property type="entry name" value="Keratin_2_tail"/>
    <property type="match status" value="1"/>
</dbReference>
<keyword evidence="9 18" id="KW-0403">Intermediate filament</keyword>
<evidence type="ECO:0000313" key="22">
    <source>
        <dbReference type="Ensembl" id="ENSCHIP00010032245.1"/>
    </source>
</evidence>
<evidence type="ECO:0000256" key="5">
    <source>
        <dbReference type="ARBA" id="ARBA00022481"/>
    </source>
</evidence>
<comment type="function">
    <text evidence="16">Wool microfibrillar keratin.</text>
</comment>
<evidence type="ECO:0000256" key="9">
    <source>
        <dbReference type="ARBA" id="ARBA00022754"/>
    </source>
</evidence>
<dbReference type="AlphaFoldDB" id="A0A8C2XYL7"/>
<protein>
    <recommendedName>
        <fullName evidence="3">Keratin, type II cytoskeletal 1</fullName>
    </recommendedName>
    <alternativeName>
        <fullName evidence="14">Cytokeratin-1</fullName>
    </alternativeName>
    <alternativeName>
        <fullName evidence="13">Keratin-1</fullName>
    </alternativeName>
    <alternativeName>
        <fullName evidence="15">Type-II keratin Kb1</fullName>
    </alternativeName>
</protein>
<dbReference type="GO" id="GO:0005737">
    <property type="term" value="C:cytoplasm"/>
    <property type="evidence" value="ECO:0007669"/>
    <property type="project" value="UniProtKB-SubCell"/>
</dbReference>
<dbReference type="InterPro" id="IPR032449">
    <property type="entry name" value="Keratin_2_1_tail"/>
</dbReference>
<feature type="region of interest" description="Disordered" evidence="20">
    <location>
        <begin position="468"/>
        <end position="538"/>
    </location>
</feature>
<sequence>MSIRVTQKSYKVSTSAPRSFSSRSYTSGPGSRISSSAFSRVGSGSSFRGGLGTSMSMAGSYGGAPGLGGITAVTVNQSLLSPLKLEVDPNIQAVRTQEKEQIKTLNNKFASFIDKVRFLEQQNKVLETKWALLQEQGQKSGVTRNNLEPLFESFINNLRGKLDNLQSERGRLDSELRNVQDLAEDFKTKYEDEINKRTAAENEFVVLKKDVDASYMGRMDLHGTVDRLVEEMDFLRHLYEEELSQVQTHVSDTSVILSMDNNRNLDLDSIIAEVKAQYEQIAQRSRAEAESWYQTKYEELQVTAGKHGDNLRDTKNEIAELTRTVQRLQGEADAVKKQCQQLQTAIMDAEQHGELALKDAQKKLGDLDAALYQAKEDLARLLRDYQALMNVKLALDVEIATYRKLLESEEGRMSGECVPNVSVSVSTSHTSISGGGGRGGGGFSSGGGGYSSGGGGGYGSGGGGGYGSGGGSSYGSRGGGSYGSGGGSSGSRRGGSGGGGGGSGGSFSSSGGRASSTKTSGGSSSVKFVSTSYSRGTR</sequence>
<comment type="subcellular location">
    <subcellularLocation>
        <location evidence="1">Cell membrane</location>
    </subcellularLocation>
    <subcellularLocation>
        <location evidence="2">Cytoplasm</location>
    </subcellularLocation>
</comment>
<dbReference type="GO" id="GO:0045109">
    <property type="term" value="P:intermediate filament organization"/>
    <property type="evidence" value="ECO:0007669"/>
    <property type="project" value="TreeGrafter"/>
</dbReference>
<evidence type="ECO:0000256" key="7">
    <source>
        <dbReference type="ARBA" id="ARBA00022553"/>
    </source>
</evidence>
<name>A0A8C2XYL7_CAPHI</name>
<dbReference type="GO" id="GO:0030280">
    <property type="term" value="F:structural constituent of skin epidermis"/>
    <property type="evidence" value="ECO:0007669"/>
    <property type="project" value="TreeGrafter"/>
</dbReference>
<feature type="region of interest" description="Disordered" evidence="20">
    <location>
        <begin position="17"/>
        <end position="44"/>
    </location>
</feature>
<accession>A0A8C2XYL7</accession>
<comment type="similarity">
    <text evidence="17 18">Belongs to the intermediate filament family.</text>
</comment>
<evidence type="ECO:0000256" key="10">
    <source>
        <dbReference type="ARBA" id="ARBA00022934"/>
    </source>
</evidence>
<dbReference type="InterPro" id="IPR039008">
    <property type="entry name" value="IF_rod_dom"/>
</dbReference>
<dbReference type="Gene3D" id="1.20.5.500">
    <property type="entry name" value="Single helix bin"/>
    <property type="match status" value="1"/>
</dbReference>
<dbReference type="InterPro" id="IPR032444">
    <property type="entry name" value="Keratin_2_head"/>
</dbReference>
<evidence type="ECO:0000256" key="12">
    <source>
        <dbReference type="ARBA" id="ARBA00023136"/>
    </source>
</evidence>
<dbReference type="Gene3D" id="1.20.5.170">
    <property type="match status" value="1"/>
</dbReference>
<keyword evidence="12" id="KW-0472">Membrane</keyword>
<feature type="compositionally biased region" description="Polar residues" evidence="20">
    <location>
        <begin position="526"/>
        <end position="538"/>
    </location>
</feature>
<dbReference type="Pfam" id="PF16208">
    <property type="entry name" value="Keratin_2_head"/>
    <property type="match status" value="1"/>
</dbReference>
<keyword evidence="4" id="KW-1003">Cell membrane</keyword>
<dbReference type="Gene3D" id="1.20.5.1160">
    <property type="entry name" value="Vasodilator-stimulated phosphoprotein"/>
    <property type="match status" value="1"/>
</dbReference>
<keyword evidence="11 19" id="KW-0175">Coiled coil</keyword>
<evidence type="ECO:0000256" key="14">
    <source>
        <dbReference type="ARBA" id="ARBA00032346"/>
    </source>
</evidence>
<evidence type="ECO:0000256" key="15">
    <source>
        <dbReference type="ARBA" id="ARBA00033007"/>
    </source>
</evidence>
<evidence type="ECO:0000256" key="19">
    <source>
        <dbReference type="SAM" id="Coils"/>
    </source>
</evidence>
<evidence type="ECO:0000256" key="11">
    <source>
        <dbReference type="ARBA" id="ARBA00023054"/>
    </source>
</evidence>
<evidence type="ECO:0000256" key="4">
    <source>
        <dbReference type="ARBA" id="ARBA00022475"/>
    </source>
</evidence>
<evidence type="ECO:0000256" key="8">
    <source>
        <dbReference type="ARBA" id="ARBA00022744"/>
    </source>
</evidence>
<proteinExistence type="inferred from homology"/>